<dbReference type="Proteomes" id="UP000197781">
    <property type="component" value="Chromosome"/>
</dbReference>
<sequence>MEPFIHTHQYHFIKSRVQAIMNAYATSTDVNVIRARKEIAHEEIFQLFPSMTEEQKEILQPINSIKEKAEGKQFLHQLAPFVIPFPALTESSIKKLFPKVKKLKVSNLAEINFSEISYVSWLDTSTEKKFIVAYHEGKLIGIHGQFTNVNKKDVCALCNRFEEIGMFVLEAKGSGDGTYLKKGNYICQDSVTCNQNIISLDKLNDFLSLMVK</sequence>
<protein>
    <submittedName>
        <fullName evidence="3">Elongation factor G-binding protein</fullName>
    </submittedName>
</protein>
<gene>
    <name evidence="3" type="ORF">BP422_11785</name>
</gene>
<reference evidence="3 4" key="1">
    <citation type="submission" date="2016-11" db="EMBL/GenBank/DDBJ databases">
        <authorList>
            <person name="Jaros S."/>
            <person name="Januszkiewicz K."/>
            <person name="Wedrychowicz H."/>
        </authorList>
    </citation>
    <scope>NUCLEOTIDE SEQUENCE [LARGE SCALE GENOMIC DNA]</scope>
    <source>
        <strain evidence="3 4">NF2</strain>
    </source>
</reference>
<dbReference type="KEGG" id="bfm:BP422_11785"/>
<dbReference type="EMBL" id="CP018145">
    <property type="protein sequence ID" value="ASJ54166.1"/>
    <property type="molecule type" value="Genomic_DNA"/>
</dbReference>
<name>A0A220MGF5_9BACL</name>
<feature type="domain" description="Elongation factor G-binding protein N-terminal" evidence="1">
    <location>
        <begin position="4"/>
        <end position="86"/>
    </location>
</feature>
<evidence type="ECO:0000259" key="2">
    <source>
        <dbReference type="Pfam" id="PF16571"/>
    </source>
</evidence>
<evidence type="ECO:0000313" key="3">
    <source>
        <dbReference type="EMBL" id="ASJ54166.1"/>
    </source>
</evidence>
<evidence type="ECO:0000313" key="4">
    <source>
        <dbReference type="Proteomes" id="UP000197781"/>
    </source>
</evidence>
<dbReference type="Pfam" id="PF07299">
    <property type="entry name" value="EF-G-binding_N"/>
    <property type="match status" value="1"/>
</dbReference>
<evidence type="ECO:0000259" key="1">
    <source>
        <dbReference type="Pfam" id="PF07299"/>
    </source>
</evidence>
<dbReference type="InterPro" id="IPR010841">
    <property type="entry name" value="EF-G-binding_N"/>
</dbReference>
<dbReference type="InterPro" id="IPR038344">
    <property type="entry name" value="EF-G_N_sf"/>
</dbReference>
<accession>A0A220MGF5</accession>
<feature type="domain" description="Elongation factor G-binding protein C-terminal treble-clef zinc-finger" evidence="2">
    <location>
        <begin position="100"/>
        <end position="198"/>
    </location>
</feature>
<dbReference type="InterPro" id="IPR032330">
    <property type="entry name" value="EF-G-binding_C"/>
</dbReference>
<keyword evidence="3" id="KW-0251">Elongation factor</keyword>
<organism evidence="3 4">
    <name type="scientific">Brevibacillus formosus</name>
    <dbReference type="NCBI Taxonomy" id="54913"/>
    <lineage>
        <taxon>Bacteria</taxon>
        <taxon>Bacillati</taxon>
        <taxon>Bacillota</taxon>
        <taxon>Bacilli</taxon>
        <taxon>Bacillales</taxon>
        <taxon>Paenibacillaceae</taxon>
        <taxon>Brevibacillus</taxon>
    </lineage>
</organism>
<dbReference type="AlphaFoldDB" id="A0A220MGF5"/>
<proteinExistence type="predicted"/>
<dbReference type="CDD" id="cd16342">
    <property type="entry name" value="FusC_FusB"/>
    <property type="match status" value="1"/>
</dbReference>
<dbReference type="RefSeq" id="WP_088907948.1">
    <property type="nucleotide sequence ID" value="NZ_CP018145.1"/>
</dbReference>
<dbReference type="Pfam" id="PF16571">
    <property type="entry name" value="FBP_C"/>
    <property type="match status" value="1"/>
</dbReference>
<dbReference type="GO" id="GO:0003746">
    <property type="term" value="F:translation elongation factor activity"/>
    <property type="evidence" value="ECO:0007669"/>
    <property type="project" value="UniProtKB-KW"/>
</dbReference>
<keyword evidence="3" id="KW-0648">Protein biosynthesis</keyword>
<dbReference type="Gene3D" id="1.20.1280.250">
    <property type="match status" value="1"/>
</dbReference>